<dbReference type="GO" id="GO:0048046">
    <property type="term" value="C:apoplast"/>
    <property type="evidence" value="ECO:0007669"/>
    <property type="project" value="UniProtKB-SubCell"/>
</dbReference>
<evidence type="ECO:0000313" key="3">
    <source>
        <dbReference type="Proteomes" id="UP001314170"/>
    </source>
</evidence>
<keyword evidence="3" id="KW-1185">Reference proteome</keyword>
<comment type="subcellular location">
    <subcellularLocation>
        <location evidence="1">Secreted</location>
        <location evidence="1">Extracellular space</location>
        <location evidence="1">Apoplast</location>
    </subcellularLocation>
</comment>
<dbReference type="InterPro" id="IPR004265">
    <property type="entry name" value="Dirigent"/>
</dbReference>
<evidence type="ECO:0000256" key="1">
    <source>
        <dbReference type="RuleBase" id="RU363099"/>
    </source>
</evidence>
<dbReference type="PANTHER" id="PTHR21495">
    <property type="entry name" value="NUCLEOPORIN-RELATED"/>
    <property type="match status" value="1"/>
</dbReference>
<dbReference type="Pfam" id="PF03018">
    <property type="entry name" value="Dirigent"/>
    <property type="match status" value="1"/>
</dbReference>
<reference evidence="2 3" key="1">
    <citation type="submission" date="2024-01" db="EMBL/GenBank/DDBJ databases">
        <authorList>
            <person name="Waweru B."/>
        </authorList>
    </citation>
    <scope>NUCLEOTIDE SEQUENCE [LARGE SCALE GENOMIC DNA]</scope>
</reference>
<comment type="subunit">
    <text evidence="1">Homodimer.</text>
</comment>
<protein>
    <recommendedName>
        <fullName evidence="1">Dirigent protein</fullName>
    </recommendedName>
</protein>
<comment type="function">
    <text evidence="1">Dirigent proteins impart stereoselectivity on the phenoxy radical-coupling reaction, yielding optically active lignans from two molecules of coniferyl alcohol in the biosynthesis of lignans, flavonolignans, and alkaloids and thus plays a central role in plant secondary metabolism.</text>
</comment>
<comment type="similarity">
    <text evidence="1">Belongs to the plant dirigent protein family.</text>
</comment>
<name>A0AAV1S6I2_9ROSI</name>
<proteinExistence type="inferred from homology"/>
<dbReference type="AlphaFoldDB" id="A0AAV1S6I2"/>
<gene>
    <name evidence="2" type="ORF">DCAF_LOCUS19130</name>
</gene>
<dbReference type="EMBL" id="CAWUPB010001173">
    <property type="protein sequence ID" value="CAK7346453.1"/>
    <property type="molecule type" value="Genomic_DNA"/>
</dbReference>
<keyword evidence="1" id="KW-0964">Secreted</keyword>
<organism evidence="2 3">
    <name type="scientific">Dovyalis caffra</name>
    <dbReference type="NCBI Taxonomy" id="77055"/>
    <lineage>
        <taxon>Eukaryota</taxon>
        <taxon>Viridiplantae</taxon>
        <taxon>Streptophyta</taxon>
        <taxon>Embryophyta</taxon>
        <taxon>Tracheophyta</taxon>
        <taxon>Spermatophyta</taxon>
        <taxon>Magnoliopsida</taxon>
        <taxon>eudicotyledons</taxon>
        <taxon>Gunneridae</taxon>
        <taxon>Pentapetalae</taxon>
        <taxon>rosids</taxon>
        <taxon>fabids</taxon>
        <taxon>Malpighiales</taxon>
        <taxon>Salicaceae</taxon>
        <taxon>Flacourtieae</taxon>
        <taxon>Dovyalis</taxon>
    </lineage>
</organism>
<keyword evidence="1" id="KW-0052">Apoplast</keyword>
<evidence type="ECO:0000313" key="2">
    <source>
        <dbReference type="EMBL" id="CAK7346453.1"/>
    </source>
</evidence>
<dbReference type="Proteomes" id="UP001314170">
    <property type="component" value="Unassembled WGS sequence"/>
</dbReference>
<comment type="caution">
    <text evidence="2">The sequence shown here is derived from an EMBL/GenBank/DDBJ whole genome shotgun (WGS) entry which is preliminary data.</text>
</comment>
<accession>A0AAV1S6I2</accession>
<sequence length="73" mass="8046">MKGIEKKTILHFYFYDVPSGKDQTSTAIAQPLNMTEAVNFLGSTFMADDLMREGPEPISKLVGRAQGIYAFAS</sequence>